<comment type="function">
    <text evidence="4">Part of the outer membrane protein assembly complex, which is involved in assembly and insertion of beta-barrel proteins into the outer membrane.</text>
</comment>
<reference evidence="7" key="1">
    <citation type="journal article" date="2014" name="Int. J. Syst. Evol. Microbiol.">
        <title>Complete genome sequence of Corynebacterium casei LMG S-19264T (=DSM 44701T), isolated from a smear-ripened cheese.</title>
        <authorList>
            <consortium name="US DOE Joint Genome Institute (JGI-PGF)"/>
            <person name="Walter F."/>
            <person name="Albersmeier A."/>
            <person name="Kalinowski J."/>
            <person name="Ruckert C."/>
        </authorList>
    </citation>
    <scope>NUCLEOTIDE SEQUENCE</scope>
    <source>
        <strain evidence="7">CCM 7086</strain>
    </source>
</reference>
<comment type="similarity">
    <text evidence="4">Belongs to the BamB family.</text>
</comment>
<keyword evidence="4" id="KW-0449">Lipoprotein</keyword>
<keyword evidence="3 4" id="KW-0998">Cell outer membrane</keyword>
<dbReference type="EMBL" id="BMCG01000002">
    <property type="protein sequence ID" value="GGC04270.1"/>
    <property type="molecule type" value="Genomic_DNA"/>
</dbReference>
<comment type="caution">
    <text evidence="7">The sequence shown here is derived from an EMBL/GenBank/DDBJ whole genome shotgun (WGS) entry which is preliminary data.</text>
</comment>
<dbReference type="InterPro" id="IPR011047">
    <property type="entry name" value="Quinoprotein_ADH-like_sf"/>
</dbReference>
<dbReference type="InterPro" id="IPR018391">
    <property type="entry name" value="PQQ_b-propeller_rpt"/>
</dbReference>
<proteinExistence type="inferred from homology"/>
<dbReference type="NCBIfam" id="TIGR03300">
    <property type="entry name" value="assembly_YfgL"/>
    <property type="match status" value="1"/>
</dbReference>
<evidence type="ECO:0000256" key="1">
    <source>
        <dbReference type="ARBA" id="ARBA00022729"/>
    </source>
</evidence>
<comment type="subcellular location">
    <subcellularLocation>
        <location evidence="4">Cell outer membrane</location>
        <topology evidence="4">Lipid-anchor</topology>
    </subcellularLocation>
</comment>
<keyword evidence="2 4" id="KW-0472">Membrane</keyword>
<evidence type="ECO:0000313" key="8">
    <source>
        <dbReference type="Proteomes" id="UP000620266"/>
    </source>
</evidence>
<dbReference type="GO" id="GO:0051205">
    <property type="term" value="P:protein insertion into membrane"/>
    <property type="evidence" value="ECO:0007669"/>
    <property type="project" value="UniProtKB-UniRule"/>
</dbReference>
<dbReference type="HAMAP" id="MF_00923">
    <property type="entry name" value="OM_assembly_BamB"/>
    <property type="match status" value="1"/>
</dbReference>
<dbReference type="SMART" id="SM00564">
    <property type="entry name" value="PQQ"/>
    <property type="match status" value="5"/>
</dbReference>
<dbReference type="InterPro" id="IPR015943">
    <property type="entry name" value="WD40/YVTN_repeat-like_dom_sf"/>
</dbReference>
<feature type="domain" description="Pyrrolo-quinoline quinone repeat" evidence="6">
    <location>
        <begin position="78"/>
        <end position="308"/>
    </location>
</feature>
<name>A0A8J2XXP4_9BURK</name>
<dbReference type="Proteomes" id="UP000620266">
    <property type="component" value="Unassembled WGS sequence"/>
</dbReference>
<dbReference type="PANTHER" id="PTHR34512:SF30">
    <property type="entry name" value="OUTER MEMBRANE PROTEIN ASSEMBLY FACTOR BAMB"/>
    <property type="match status" value="1"/>
</dbReference>
<accession>A0A8J2XXP4</accession>
<reference evidence="7" key="2">
    <citation type="submission" date="2020-09" db="EMBL/GenBank/DDBJ databases">
        <authorList>
            <person name="Sun Q."/>
            <person name="Sedlacek I."/>
        </authorList>
    </citation>
    <scope>NUCLEOTIDE SEQUENCE</scope>
    <source>
        <strain evidence="7">CCM 7086</strain>
    </source>
</reference>
<dbReference type="GO" id="GO:0009279">
    <property type="term" value="C:cell outer membrane"/>
    <property type="evidence" value="ECO:0007669"/>
    <property type="project" value="UniProtKB-SubCell"/>
</dbReference>
<dbReference type="Pfam" id="PF13360">
    <property type="entry name" value="PQQ_2"/>
    <property type="match status" value="1"/>
</dbReference>
<protein>
    <recommendedName>
        <fullName evidence="4">Outer membrane protein assembly factor BamB</fullName>
    </recommendedName>
</protein>
<dbReference type="Gene3D" id="2.130.10.10">
    <property type="entry name" value="YVTN repeat-like/Quinoprotein amine dehydrogenase"/>
    <property type="match status" value="1"/>
</dbReference>
<gene>
    <name evidence="4 7" type="primary">bamB</name>
    <name evidence="7" type="ORF">GCM10007205_11860</name>
</gene>
<feature type="chain" id="PRO_5035347042" description="Outer membrane protein assembly factor BamB" evidence="5">
    <location>
        <begin position="27"/>
        <end position="382"/>
    </location>
</feature>
<sequence>MRFTSMMCCAGVALALTGCSSLNPFAKKPNPRTQPAPLVELKQDASVRTLWSASIGKAEKYVFTPALAGEHVYAASENGNLTKLDAATGRSVWRIDAGSRLTAGVGTDGHVVVVVGDKGTILAYDAEGKQRWKAQAGSEVLSAPAVGLGLVLIRGMDNRVTAYDADTGERKWTMQRTSPPLSLRTAPGIAIADTTAYVGLAGGRLLALMLNNGAPRWEVAVGDPRGVTELERIADISGTPVVSGREVCAVAYQGRVACFDAVSGSPRWAAALSSDGGVAVDESNVYVADERGGLNAFSRMSGTSAWRNTQLTNRRLSTPVSFRNAVAVGDFEGYVHFFSKEDGKLRARIKTDGGAIVARPLMADGFAIFQTQSGSVVAVAAE</sequence>
<dbReference type="InterPro" id="IPR002372">
    <property type="entry name" value="PQQ_rpt_dom"/>
</dbReference>
<dbReference type="InterPro" id="IPR017687">
    <property type="entry name" value="BamB"/>
</dbReference>
<evidence type="ECO:0000256" key="2">
    <source>
        <dbReference type="ARBA" id="ARBA00023136"/>
    </source>
</evidence>
<dbReference type="RefSeq" id="WP_188395263.1">
    <property type="nucleotide sequence ID" value="NZ_BMCG01000002.1"/>
</dbReference>
<dbReference type="SUPFAM" id="SSF50998">
    <property type="entry name" value="Quinoprotein alcohol dehydrogenase-like"/>
    <property type="match status" value="1"/>
</dbReference>
<dbReference type="PANTHER" id="PTHR34512">
    <property type="entry name" value="CELL SURFACE PROTEIN"/>
    <property type="match status" value="1"/>
</dbReference>
<evidence type="ECO:0000256" key="4">
    <source>
        <dbReference type="HAMAP-Rule" id="MF_00923"/>
    </source>
</evidence>
<dbReference type="AlphaFoldDB" id="A0A8J2XXP4"/>
<keyword evidence="1 4" id="KW-0732">Signal</keyword>
<keyword evidence="4" id="KW-0564">Palmitate</keyword>
<feature type="signal peptide" evidence="5">
    <location>
        <begin position="1"/>
        <end position="26"/>
    </location>
</feature>
<dbReference type="PROSITE" id="PS51257">
    <property type="entry name" value="PROKAR_LIPOPROTEIN"/>
    <property type="match status" value="1"/>
</dbReference>
<comment type="subunit">
    <text evidence="4">Part of the Bam complex.</text>
</comment>
<evidence type="ECO:0000256" key="5">
    <source>
        <dbReference type="SAM" id="SignalP"/>
    </source>
</evidence>
<dbReference type="GO" id="GO:0043165">
    <property type="term" value="P:Gram-negative-bacterium-type cell outer membrane assembly"/>
    <property type="evidence" value="ECO:0007669"/>
    <property type="project" value="UniProtKB-UniRule"/>
</dbReference>
<evidence type="ECO:0000259" key="6">
    <source>
        <dbReference type="Pfam" id="PF13360"/>
    </source>
</evidence>
<evidence type="ECO:0000313" key="7">
    <source>
        <dbReference type="EMBL" id="GGC04270.1"/>
    </source>
</evidence>
<organism evidence="7 8">
    <name type="scientific">Oxalicibacterium flavum</name>
    <dbReference type="NCBI Taxonomy" id="179467"/>
    <lineage>
        <taxon>Bacteria</taxon>
        <taxon>Pseudomonadati</taxon>
        <taxon>Pseudomonadota</taxon>
        <taxon>Betaproteobacteria</taxon>
        <taxon>Burkholderiales</taxon>
        <taxon>Oxalobacteraceae</taxon>
        <taxon>Oxalicibacterium</taxon>
    </lineage>
</organism>
<evidence type="ECO:0000256" key="3">
    <source>
        <dbReference type="ARBA" id="ARBA00023237"/>
    </source>
</evidence>
<keyword evidence="8" id="KW-1185">Reference proteome</keyword>